<proteinExistence type="inferred from homology"/>
<evidence type="ECO:0000256" key="4">
    <source>
        <dbReference type="ARBA" id="ARBA00022989"/>
    </source>
</evidence>
<evidence type="ECO:0000256" key="3">
    <source>
        <dbReference type="ARBA" id="ARBA00022692"/>
    </source>
</evidence>
<dbReference type="Pfam" id="PF12704">
    <property type="entry name" value="MacB_PCD"/>
    <property type="match status" value="1"/>
</dbReference>
<protein>
    <submittedName>
        <fullName evidence="10">FtsX-like permease family protein</fullName>
    </submittedName>
</protein>
<evidence type="ECO:0000256" key="2">
    <source>
        <dbReference type="ARBA" id="ARBA00022475"/>
    </source>
</evidence>
<dbReference type="AlphaFoldDB" id="A0A5B2XTZ8"/>
<keyword evidence="11" id="KW-1185">Reference proteome</keyword>
<feature type="domain" description="MacB-like periplasmic core" evidence="9">
    <location>
        <begin position="24"/>
        <end position="220"/>
    </location>
</feature>
<comment type="caution">
    <text evidence="10">The sequence shown here is derived from an EMBL/GenBank/DDBJ whole genome shotgun (WGS) entry which is preliminary data.</text>
</comment>
<feature type="transmembrane region" description="Helical" evidence="7">
    <location>
        <begin position="482"/>
        <end position="503"/>
    </location>
</feature>
<keyword evidence="3 7" id="KW-0812">Transmembrane</keyword>
<keyword evidence="5 7" id="KW-0472">Membrane</keyword>
<comment type="subcellular location">
    <subcellularLocation>
        <location evidence="1">Cell membrane</location>
        <topology evidence="1">Multi-pass membrane protein</topology>
    </subcellularLocation>
</comment>
<dbReference type="GO" id="GO:0022857">
    <property type="term" value="F:transmembrane transporter activity"/>
    <property type="evidence" value="ECO:0007669"/>
    <property type="project" value="TreeGrafter"/>
</dbReference>
<dbReference type="PANTHER" id="PTHR30572">
    <property type="entry name" value="MEMBRANE COMPONENT OF TRANSPORTER-RELATED"/>
    <property type="match status" value="1"/>
</dbReference>
<sequence length="828" mass="83301">MTVFRLGLGELRNRPGRALLPGVALVVGVACLIASLVLSDAMGRAVSDGAPRVPDQVGVVVHQTRISPAPLDQAMISRVSAADGVTRVVPVQEIRTDLVGADGRAGAKRATADVELDEAALRRVPIAEGRSPASDGEIAVDRVTAYDRGLHPGSTVRLVDAAGSPIDVAVTGVTVRGTTDKRPLLVVGPGLAAKLDPKPSTESLHVLTRPGVDPAKVLAAAGAGVTAQTTGELRASADGNPLGVLLLPFSILALATAMFVATATFRAVYLQRQRQTALLRCIGADRAPLVTGNLLEALLTGATAGLLGALFGGPVGWLLARLFDVTGLSVMLGAIQLDPPLLPSLGNVVLGVSAAAALSALAALRPALAAARVSPLAALRSAEGQTPERAVVRRRRAAGIVLVVIAGVLAALGVAARGTIAGPFLVVFSGITAVAGLFGALGPVVVPAVGRIFGGIAARIGGPLWKLAAAEVRRVPQRSAAVAMPLILASAIVTFGTVALGAMHDMAEKYDSKPRADAIVSDSGDRTLSGQAVRAAGQQPQVAASAVLHKATTTGQDGEGHQTSTVVLGVEPGQLRSLFGALGQGDATGFGAGSALLSEWKLEQLGGRVGGQVTVPDLPGGPRTLTVAGTVPADLLDYAQVVVADPGIAPASSVLVALKPGADAAAYRDTVRHALPEAPSVLVDIRADRTAELNEAMRLANVAMMVLLGLSVAVAVTGIGTALAISVQERRKELALRRALGVTRGGVHGGVVAEAVLLALVGVLAGGAFGLVYAELSIASVKAFVVPTAALLPLVVGGLVVVSLAMLSALGPARRAAAIRPAAGLASG</sequence>
<feature type="transmembrane region" description="Helical" evidence="7">
    <location>
        <begin position="424"/>
        <end position="449"/>
    </location>
</feature>
<dbReference type="Proteomes" id="UP000323454">
    <property type="component" value="Unassembled WGS sequence"/>
</dbReference>
<feature type="transmembrane region" description="Helical" evidence="7">
    <location>
        <begin position="18"/>
        <end position="38"/>
    </location>
</feature>
<evidence type="ECO:0000256" key="1">
    <source>
        <dbReference type="ARBA" id="ARBA00004651"/>
    </source>
</evidence>
<dbReference type="InterPro" id="IPR025857">
    <property type="entry name" value="MacB_PCD"/>
</dbReference>
<evidence type="ECO:0000256" key="6">
    <source>
        <dbReference type="ARBA" id="ARBA00038076"/>
    </source>
</evidence>
<evidence type="ECO:0000256" key="5">
    <source>
        <dbReference type="ARBA" id="ARBA00023136"/>
    </source>
</evidence>
<feature type="transmembrane region" description="Helical" evidence="7">
    <location>
        <begin position="784"/>
        <end position="810"/>
    </location>
</feature>
<dbReference type="PROSITE" id="PS51257">
    <property type="entry name" value="PROKAR_LIPOPROTEIN"/>
    <property type="match status" value="1"/>
</dbReference>
<evidence type="ECO:0000259" key="8">
    <source>
        <dbReference type="Pfam" id="PF02687"/>
    </source>
</evidence>
<dbReference type="PANTHER" id="PTHR30572:SF4">
    <property type="entry name" value="ABC TRANSPORTER PERMEASE YTRF"/>
    <property type="match status" value="1"/>
</dbReference>
<reference evidence="10 11" key="2">
    <citation type="submission" date="2019-09" db="EMBL/GenBank/DDBJ databases">
        <authorList>
            <person name="Jin C."/>
        </authorList>
    </citation>
    <scope>NUCLEOTIDE SEQUENCE [LARGE SCALE GENOMIC DNA]</scope>
    <source>
        <strain evidence="10 11">AN110305</strain>
    </source>
</reference>
<organism evidence="10 11">
    <name type="scientific">Solihabitans fulvus</name>
    <dbReference type="NCBI Taxonomy" id="1892852"/>
    <lineage>
        <taxon>Bacteria</taxon>
        <taxon>Bacillati</taxon>
        <taxon>Actinomycetota</taxon>
        <taxon>Actinomycetes</taxon>
        <taxon>Pseudonocardiales</taxon>
        <taxon>Pseudonocardiaceae</taxon>
        <taxon>Solihabitans</taxon>
    </lineage>
</organism>
<evidence type="ECO:0000313" key="11">
    <source>
        <dbReference type="Proteomes" id="UP000323454"/>
    </source>
</evidence>
<accession>A0A5B2XTZ8</accession>
<dbReference type="InterPro" id="IPR050250">
    <property type="entry name" value="Macrolide_Exporter_MacB"/>
</dbReference>
<feature type="transmembrane region" description="Helical" evidence="7">
    <location>
        <begin position="397"/>
        <end position="418"/>
    </location>
</feature>
<feature type="transmembrane region" description="Helical" evidence="7">
    <location>
        <begin position="702"/>
        <end position="725"/>
    </location>
</feature>
<keyword evidence="2" id="KW-1003">Cell membrane</keyword>
<evidence type="ECO:0000256" key="7">
    <source>
        <dbReference type="SAM" id="Phobius"/>
    </source>
</evidence>
<feature type="transmembrane region" description="Helical" evidence="7">
    <location>
        <begin position="244"/>
        <end position="269"/>
    </location>
</feature>
<dbReference type="OrthoDB" id="3650991at2"/>
<feature type="transmembrane region" description="Helical" evidence="7">
    <location>
        <begin position="341"/>
        <end position="364"/>
    </location>
</feature>
<reference evidence="10 11" key="1">
    <citation type="submission" date="2019-09" db="EMBL/GenBank/DDBJ databases">
        <title>Goodfellowia gen. nov., a new genus of the Pseudonocardineae related to Actinoalloteichus, containing Goodfellowia coeruleoviolacea gen. nov., comb. nov. gen. nov., comb. nov.</title>
        <authorList>
            <person name="Labeda D."/>
        </authorList>
    </citation>
    <scope>NUCLEOTIDE SEQUENCE [LARGE SCALE GENOMIC DNA]</scope>
    <source>
        <strain evidence="10 11">AN110305</strain>
    </source>
</reference>
<evidence type="ECO:0000313" key="10">
    <source>
        <dbReference type="EMBL" id="KAA2266635.1"/>
    </source>
</evidence>
<feature type="domain" description="ABC3 transporter permease C-terminal" evidence="8">
    <location>
        <begin position="249"/>
        <end position="372"/>
    </location>
</feature>
<evidence type="ECO:0000259" key="9">
    <source>
        <dbReference type="Pfam" id="PF12704"/>
    </source>
</evidence>
<dbReference type="InterPro" id="IPR003838">
    <property type="entry name" value="ABC3_permease_C"/>
</dbReference>
<comment type="similarity">
    <text evidence="6">Belongs to the ABC-4 integral membrane protein family.</text>
</comment>
<feature type="transmembrane region" description="Helical" evidence="7">
    <location>
        <begin position="289"/>
        <end position="311"/>
    </location>
</feature>
<dbReference type="Pfam" id="PF02687">
    <property type="entry name" value="FtsX"/>
    <property type="match status" value="2"/>
</dbReference>
<dbReference type="EMBL" id="VUOB01000002">
    <property type="protein sequence ID" value="KAA2266635.1"/>
    <property type="molecule type" value="Genomic_DNA"/>
</dbReference>
<keyword evidence="4 7" id="KW-1133">Transmembrane helix</keyword>
<feature type="domain" description="ABC3 transporter permease C-terminal" evidence="8">
    <location>
        <begin position="706"/>
        <end position="818"/>
    </location>
</feature>
<dbReference type="GO" id="GO:0005886">
    <property type="term" value="C:plasma membrane"/>
    <property type="evidence" value="ECO:0007669"/>
    <property type="project" value="UniProtKB-SubCell"/>
</dbReference>
<feature type="transmembrane region" description="Helical" evidence="7">
    <location>
        <begin position="746"/>
        <end position="772"/>
    </location>
</feature>
<name>A0A5B2XTZ8_9PSEU</name>
<gene>
    <name evidence="10" type="ORF">F0L68_01840</name>
</gene>